<dbReference type="InterPro" id="IPR011990">
    <property type="entry name" value="TPR-like_helical_dom_sf"/>
</dbReference>
<evidence type="ECO:0000256" key="2">
    <source>
        <dbReference type="ARBA" id="ARBA00006275"/>
    </source>
</evidence>
<dbReference type="InterPro" id="IPR012944">
    <property type="entry name" value="SusD_RagB_dom"/>
</dbReference>
<reference evidence="9" key="1">
    <citation type="submission" date="2024-03" db="EMBL/GenBank/DDBJ databases">
        <title>Chitinophaga horti sp. nov., isolated from garden soil.</title>
        <authorList>
            <person name="Lee D.S."/>
            <person name="Han D.M."/>
            <person name="Baek J.H."/>
            <person name="Choi D.G."/>
            <person name="Jeon J.H."/>
            <person name="Jeon C.O."/>
        </authorList>
    </citation>
    <scope>NUCLEOTIDE SEQUENCE [LARGE SCALE GENOMIC DNA]</scope>
    <source>
        <strain evidence="9">GPA1</strain>
    </source>
</reference>
<dbReference type="EMBL" id="CP149822">
    <property type="protein sequence ID" value="WZN42545.1"/>
    <property type="molecule type" value="Genomic_DNA"/>
</dbReference>
<keyword evidence="9" id="KW-1185">Reference proteome</keyword>
<feature type="domain" description="SusD-like N-terminal" evidence="7">
    <location>
        <begin position="66"/>
        <end position="225"/>
    </location>
</feature>
<comment type="similarity">
    <text evidence="2">Belongs to the SusD family.</text>
</comment>
<dbReference type="SUPFAM" id="SSF48452">
    <property type="entry name" value="TPR-like"/>
    <property type="match status" value="1"/>
</dbReference>
<dbReference type="Proteomes" id="UP001485459">
    <property type="component" value="Chromosome"/>
</dbReference>
<keyword evidence="3" id="KW-0732">Signal</keyword>
<evidence type="ECO:0000259" key="6">
    <source>
        <dbReference type="Pfam" id="PF07980"/>
    </source>
</evidence>
<name>A0ABZ2YTH0_9BACT</name>
<proteinExistence type="inferred from homology"/>
<feature type="domain" description="RagB/SusD" evidence="6">
    <location>
        <begin position="329"/>
        <end position="649"/>
    </location>
</feature>
<evidence type="ECO:0000313" key="8">
    <source>
        <dbReference type="EMBL" id="WZN42545.1"/>
    </source>
</evidence>
<keyword evidence="5" id="KW-0998">Cell outer membrane</keyword>
<comment type="subcellular location">
    <subcellularLocation>
        <location evidence="1">Cell outer membrane</location>
    </subcellularLocation>
</comment>
<organism evidence="8 9">
    <name type="scientific">Chitinophaga pollutisoli</name>
    <dbReference type="NCBI Taxonomy" id="3133966"/>
    <lineage>
        <taxon>Bacteria</taxon>
        <taxon>Pseudomonadati</taxon>
        <taxon>Bacteroidota</taxon>
        <taxon>Chitinophagia</taxon>
        <taxon>Chitinophagales</taxon>
        <taxon>Chitinophagaceae</taxon>
        <taxon>Chitinophaga</taxon>
    </lineage>
</organism>
<dbReference type="RefSeq" id="WP_341837379.1">
    <property type="nucleotide sequence ID" value="NZ_CP149822.1"/>
</dbReference>
<dbReference type="InterPro" id="IPR033985">
    <property type="entry name" value="SusD-like_N"/>
</dbReference>
<accession>A0ABZ2YTH0</accession>
<evidence type="ECO:0000256" key="3">
    <source>
        <dbReference type="ARBA" id="ARBA00022729"/>
    </source>
</evidence>
<dbReference type="Pfam" id="PF07980">
    <property type="entry name" value="SusD_RagB"/>
    <property type="match status" value="1"/>
</dbReference>
<evidence type="ECO:0000256" key="1">
    <source>
        <dbReference type="ARBA" id="ARBA00004442"/>
    </source>
</evidence>
<evidence type="ECO:0000256" key="4">
    <source>
        <dbReference type="ARBA" id="ARBA00023136"/>
    </source>
</evidence>
<evidence type="ECO:0000313" key="9">
    <source>
        <dbReference type="Proteomes" id="UP001485459"/>
    </source>
</evidence>
<sequence length="649" mass="73197">MKNSILKISTIVLLAMQSVSCNYLEADEYLHEVNNLNDIWTQRIDIRKAWAACYGHIPNYTDMAYTWPFNTNYDEGHAGRDVYTSLVFAQGKFNADNVLFNFWANAYRAIRTCNLFLENHHKANDKLLVPGEVEGYAADARFLRAFYYYNLLQLYGPFPIVEKTVDYSDESAMPTNRNTEEECVNFLIAELDKCATELPEKDRILVSEVGRPSKEAAMALKAMVLLWDASPLVNGNPDYSGFKDAKGRNYFSTASDPEKWRKAANAAKAVIDLGVFDLHTAPANQGYTTVPLGNFPGNTVAWPNGPAGIDPYRSFKELFSGGDTYWNQEGIWQVNLGYQTDHLSLLGFPRNYNNGEDGAVKGVLCATQKMVDAFFMNNGATIGEEDNSLYNDIGIAENGDGYYISGSGKEAHTPIITGFKLSNTNAKVPNRVLNREARFYATVGFIGRGYEQNNGTLYYADYKANAMDGFIQSDRPSIRTGYSIVKWVAEDDLRSRGSSDKPYYVLRLAEIYLSYAEALNEIEPGNPDVLKYLNLIRFRAGLPGYTPASQEVTRERIKREKHVEFAFEGKRYFDSRRWKDAGKTTRDKWGNSQGMGGLVYGCNFTAPDGSFYDRAVIDGYIFRPKNYFLPIPFEEVANYWGTMTQSPGW</sequence>
<evidence type="ECO:0000256" key="5">
    <source>
        <dbReference type="ARBA" id="ARBA00023237"/>
    </source>
</evidence>
<evidence type="ECO:0000259" key="7">
    <source>
        <dbReference type="Pfam" id="PF14322"/>
    </source>
</evidence>
<dbReference type="Gene3D" id="1.25.40.390">
    <property type="match status" value="1"/>
</dbReference>
<protein>
    <submittedName>
        <fullName evidence="8">RagB/SusD family nutrient uptake outer membrane protein</fullName>
    </submittedName>
</protein>
<gene>
    <name evidence="8" type="ORF">WJU16_05795</name>
</gene>
<keyword evidence="4" id="KW-0472">Membrane</keyword>
<dbReference type="Pfam" id="PF14322">
    <property type="entry name" value="SusD-like_3"/>
    <property type="match status" value="1"/>
</dbReference>